<proteinExistence type="predicted"/>
<protein>
    <submittedName>
        <fullName evidence="1">Uncharacterized protein</fullName>
    </submittedName>
</protein>
<dbReference type="EMBL" id="JAHYIQ010000040">
    <property type="protein sequence ID" value="KAK1118869.1"/>
    <property type="molecule type" value="Genomic_DNA"/>
</dbReference>
<dbReference type="AlphaFoldDB" id="A0AA40FGZ7"/>
<dbReference type="Proteomes" id="UP001177670">
    <property type="component" value="Unassembled WGS sequence"/>
</dbReference>
<evidence type="ECO:0000313" key="1">
    <source>
        <dbReference type="EMBL" id="KAK1118869.1"/>
    </source>
</evidence>
<evidence type="ECO:0000313" key="2">
    <source>
        <dbReference type="Proteomes" id="UP001177670"/>
    </source>
</evidence>
<comment type="caution">
    <text evidence="1">The sequence shown here is derived from an EMBL/GenBank/DDBJ whole genome shotgun (WGS) entry which is preliminary data.</text>
</comment>
<reference evidence="1" key="1">
    <citation type="submission" date="2021-10" db="EMBL/GenBank/DDBJ databases">
        <title>Melipona bicolor Genome sequencing and assembly.</title>
        <authorList>
            <person name="Araujo N.S."/>
            <person name="Arias M.C."/>
        </authorList>
    </citation>
    <scope>NUCLEOTIDE SEQUENCE</scope>
    <source>
        <strain evidence="1">USP_2M_L1-L4_2017</strain>
        <tissue evidence="1">Whole body</tissue>
    </source>
</reference>
<keyword evidence="2" id="KW-1185">Reference proteome</keyword>
<organism evidence="1 2">
    <name type="scientific">Melipona bicolor</name>
    <dbReference type="NCBI Taxonomy" id="60889"/>
    <lineage>
        <taxon>Eukaryota</taxon>
        <taxon>Metazoa</taxon>
        <taxon>Ecdysozoa</taxon>
        <taxon>Arthropoda</taxon>
        <taxon>Hexapoda</taxon>
        <taxon>Insecta</taxon>
        <taxon>Pterygota</taxon>
        <taxon>Neoptera</taxon>
        <taxon>Endopterygota</taxon>
        <taxon>Hymenoptera</taxon>
        <taxon>Apocrita</taxon>
        <taxon>Aculeata</taxon>
        <taxon>Apoidea</taxon>
        <taxon>Anthophila</taxon>
        <taxon>Apidae</taxon>
        <taxon>Melipona</taxon>
    </lineage>
</organism>
<name>A0AA40FGZ7_9HYME</name>
<accession>A0AA40FGZ7</accession>
<sequence>MPVPRASNARSSVKVTQSRPLYSLYRIIREIKKNPSTSAHAALCVEKVQHSIANAEYDSNCETRRWLSHGSNMLEEHFLTVLLGTVLSMTLSCSGFNSERSGNISATWNVVPPLETVQKVMADHISSPKMEVIGIDKDLQISDTKMSTKIVERTSSADAPREKKFDFTIENIGSDARFPKIKDVDFVKEMTIETVSPLPKNVILIIVESGQDQEDFWKNFKTTNVFSVEGVLQSCNNAQKDKARFSLDNAQIRDKKHNCEHLLRSNIATLLLWTRDVKGMTTGTLSNANFTIPSLFGFEELAGLSREFYETDEKNMKPEVRSDWHVIDLGKPTNHVSSLMAAQNTREDDEAAWNVFDMFSKVRLVLFRSLLESLGRRIASSNNATPSRKSHLLRFNLLDMLEKLRSDENEKGFVLVVSVLASELESPLEFLQHKESQVTLLVVIEACPHDGKPVPFVAQGPSAKLLREATTIWDVPTAIRHIIASGCQDPSCRNRRHDVISPPITPLKIIPRNVAVLRRTSRDTARKSKKRKQFLIVNWFVNLLGKDSNQNQKIRRIDVSNRHDEIVM</sequence>
<gene>
    <name evidence="1" type="ORF">K0M31_014640</name>
</gene>